<dbReference type="Gene3D" id="1.10.10.60">
    <property type="entry name" value="Homeodomain-like"/>
    <property type="match status" value="2"/>
</dbReference>
<dbReference type="STRING" id="3880.G7KBP3"/>
<reference evidence="10 13" key="1">
    <citation type="journal article" date="2011" name="Nature">
        <title>The Medicago genome provides insight into the evolution of rhizobial symbioses.</title>
        <authorList>
            <person name="Young N.D."/>
            <person name="Debelle F."/>
            <person name="Oldroyd G.E."/>
            <person name="Geurts R."/>
            <person name="Cannon S.B."/>
            <person name="Udvardi M.K."/>
            <person name="Benedito V.A."/>
            <person name="Mayer K.F."/>
            <person name="Gouzy J."/>
            <person name="Schoof H."/>
            <person name="Van de Peer Y."/>
            <person name="Proost S."/>
            <person name="Cook D.R."/>
            <person name="Meyers B.C."/>
            <person name="Spannagl M."/>
            <person name="Cheung F."/>
            <person name="De Mita S."/>
            <person name="Krishnakumar V."/>
            <person name="Gundlach H."/>
            <person name="Zhou S."/>
            <person name="Mudge J."/>
            <person name="Bharti A.K."/>
            <person name="Murray J.D."/>
            <person name="Naoumkina M.A."/>
            <person name="Rosen B."/>
            <person name="Silverstein K.A."/>
            <person name="Tang H."/>
            <person name="Rombauts S."/>
            <person name="Zhao P.X."/>
            <person name="Zhou P."/>
            <person name="Barbe V."/>
            <person name="Bardou P."/>
            <person name="Bechner M."/>
            <person name="Bellec A."/>
            <person name="Berger A."/>
            <person name="Berges H."/>
            <person name="Bidwell S."/>
            <person name="Bisseling T."/>
            <person name="Choisne N."/>
            <person name="Couloux A."/>
            <person name="Denny R."/>
            <person name="Deshpande S."/>
            <person name="Dai X."/>
            <person name="Doyle J.J."/>
            <person name="Dudez A.M."/>
            <person name="Farmer A.D."/>
            <person name="Fouteau S."/>
            <person name="Franken C."/>
            <person name="Gibelin C."/>
            <person name="Gish J."/>
            <person name="Goldstein S."/>
            <person name="Gonzalez A.J."/>
            <person name="Green P.J."/>
            <person name="Hallab A."/>
            <person name="Hartog M."/>
            <person name="Hua A."/>
            <person name="Humphray S.J."/>
            <person name="Jeong D.H."/>
            <person name="Jing Y."/>
            <person name="Jocker A."/>
            <person name="Kenton S.M."/>
            <person name="Kim D.J."/>
            <person name="Klee K."/>
            <person name="Lai H."/>
            <person name="Lang C."/>
            <person name="Lin S."/>
            <person name="Macmil S.L."/>
            <person name="Magdelenat G."/>
            <person name="Matthews L."/>
            <person name="McCorrison J."/>
            <person name="Monaghan E.L."/>
            <person name="Mun J.H."/>
            <person name="Najar F.Z."/>
            <person name="Nicholson C."/>
            <person name="Noirot C."/>
            <person name="O'Bleness M."/>
            <person name="Paule C.R."/>
            <person name="Poulain J."/>
            <person name="Prion F."/>
            <person name="Qin B."/>
            <person name="Qu C."/>
            <person name="Retzel E.F."/>
            <person name="Riddle C."/>
            <person name="Sallet E."/>
            <person name="Samain S."/>
            <person name="Samson N."/>
            <person name="Sanders I."/>
            <person name="Saurat O."/>
            <person name="Scarpelli C."/>
            <person name="Schiex T."/>
            <person name="Segurens B."/>
            <person name="Severin A.J."/>
            <person name="Sherrier D.J."/>
            <person name="Shi R."/>
            <person name="Sims S."/>
            <person name="Singer S.R."/>
            <person name="Sinharoy S."/>
            <person name="Sterck L."/>
            <person name="Viollet A."/>
            <person name="Wang B.B."/>
            <person name="Wang K."/>
            <person name="Wang M."/>
            <person name="Wang X."/>
            <person name="Warfsmann J."/>
            <person name="Weissenbach J."/>
            <person name="White D.D."/>
            <person name="White J.D."/>
            <person name="Wiley G.B."/>
            <person name="Wincker P."/>
            <person name="Xing Y."/>
            <person name="Yang L."/>
            <person name="Yao Z."/>
            <person name="Ying F."/>
            <person name="Zhai J."/>
            <person name="Zhou L."/>
            <person name="Zuber A."/>
            <person name="Denarie J."/>
            <person name="Dixon R.A."/>
            <person name="May G.D."/>
            <person name="Schwartz D.C."/>
            <person name="Rogers J."/>
            <person name="Quetier F."/>
            <person name="Town C.D."/>
            <person name="Roe B.A."/>
        </authorList>
    </citation>
    <scope>NUCLEOTIDE SEQUENCE [LARGE SCALE GENOMIC DNA]</scope>
    <source>
        <strain evidence="10">A17</strain>
        <strain evidence="12 13">cv. Jemalong A17</strain>
    </source>
</reference>
<dbReference type="InterPro" id="IPR017930">
    <property type="entry name" value="Myb_dom"/>
</dbReference>
<proteinExistence type="predicted"/>
<comment type="subcellular location">
    <subcellularLocation>
        <location evidence="1">Nucleus</location>
    </subcellularLocation>
</comment>
<evidence type="ECO:0000259" key="9">
    <source>
        <dbReference type="PROSITE" id="PS51294"/>
    </source>
</evidence>
<dbReference type="Proteomes" id="UP000002051">
    <property type="component" value="Chromosome 5"/>
</dbReference>
<dbReference type="EnsemblPlants" id="AES99346">
    <property type="protein sequence ID" value="AES99346"/>
    <property type="gene ID" value="MTR_5g079670"/>
</dbReference>
<evidence type="ECO:0000313" key="11">
    <source>
        <dbReference type="EMBL" id="RHN56958.1"/>
    </source>
</evidence>
<dbReference type="OrthoDB" id="2143914at2759"/>
<dbReference type="Proteomes" id="UP000265566">
    <property type="component" value="Chromosome 5"/>
</dbReference>
<evidence type="ECO:0000256" key="1">
    <source>
        <dbReference type="ARBA" id="ARBA00004123"/>
    </source>
</evidence>
<name>G7KBP3_MEDTR</name>
<evidence type="ECO:0000313" key="13">
    <source>
        <dbReference type="Proteomes" id="UP000002051"/>
    </source>
</evidence>
<feature type="domain" description="Myb-like" evidence="8">
    <location>
        <begin position="61"/>
        <end position="111"/>
    </location>
</feature>
<reference evidence="10 13" key="2">
    <citation type="journal article" date="2014" name="BMC Genomics">
        <title>An improved genome release (version Mt4.0) for the model legume Medicago truncatula.</title>
        <authorList>
            <person name="Tang H."/>
            <person name="Krishnakumar V."/>
            <person name="Bidwell S."/>
            <person name="Rosen B."/>
            <person name="Chan A."/>
            <person name="Zhou S."/>
            <person name="Gentzbittel L."/>
            <person name="Childs K.L."/>
            <person name="Yandell M."/>
            <person name="Gundlach H."/>
            <person name="Mayer K.F."/>
            <person name="Schwartz D.C."/>
            <person name="Town C.D."/>
        </authorList>
    </citation>
    <scope>GENOME REANNOTATION</scope>
    <source>
        <strain evidence="12 13">cv. Jemalong A17</strain>
    </source>
</reference>
<evidence type="ECO:0000313" key="10">
    <source>
        <dbReference type="EMBL" id="AES99346.1"/>
    </source>
</evidence>
<dbReference type="EMBL" id="PSQE01000005">
    <property type="protein sequence ID" value="RHN56958.1"/>
    <property type="molecule type" value="Genomic_DNA"/>
</dbReference>
<dbReference type="AlphaFoldDB" id="G7KBP3"/>
<dbReference type="SUPFAM" id="SSF46689">
    <property type="entry name" value="Homeodomain-like"/>
    <property type="match status" value="1"/>
</dbReference>
<dbReference type="InterPro" id="IPR009057">
    <property type="entry name" value="Homeodomain-like_sf"/>
</dbReference>
<dbReference type="PANTHER" id="PTHR47994:SF5">
    <property type="entry name" value="F14D16.11-RELATED"/>
    <property type="match status" value="1"/>
</dbReference>
<feature type="domain" description="HTH myb-type" evidence="9">
    <location>
        <begin position="61"/>
        <end position="115"/>
    </location>
</feature>
<dbReference type="InterPro" id="IPR015495">
    <property type="entry name" value="Myb_TF_plants"/>
</dbReference>
<dbReference type="HOGENOM" id="CLU_028567_23_3_1"/>
<keyword evidence="6" id="KW-0539">Nucleus</keyword>
<comment type="subunit">
    <text evidence="7">Can form complexes with MYC2, MYC3 or MYC4.</text>
</comment>
<feature type="domain" description="HTH myb-type" evidence="9">
    <location>
        <begin position="8"/>
        <end position="60"/>
    </location>
</feature>
<dbReference type="GO" id="GO:0006355">
    <property type="term" value="P:regulation of DNA-templated transcription"/>
    <property type="evidence" value="ECO:0000318"/>
    <property type="project" value="GO_Central"/>
</dbReference>
<organism evidence="10 13">
    <name type="scientific">Medicago truncatula</name>
    <name type="common">Barrel medic</name>
    <name type="synonym">Medicago tribuloides</name>
    <dbReference type="NCBI Taxonomy" id="3880"/>
    <lineage>
        <taxon>Eukaryota</taxon>
        <taxon>Viridiplantae</taxon>
        <taxon>Streptophyta</taxon>
        <taxon>Embryophyta</taxon>
        <taxon>Tracheophyta</taxon>
        <taxon>Spermatophyta</taxon>
        <taxon>Magnoliopsida</taxon>
        <taxon>eudicotyledons</taxon>
        <taxon>Gunneridae</taxon>
        <taxon>Pentapetalae</taxon>
        <taxon>rosids</taxon>
        <taxon>fabids</taxon>
        <taxon>Fabales</taxon>
        <taxon>Fabaceae</taxon>
        <taxon>Papilionoideae</taxon>
        <taxon>50 kb inversion clade</taxon>
        <taxon>NPAAA clade</taxon>
        <taxon>Hologalegina</taxon>
        <taxon>IRL clade</taxon>
        <taxon>Trifolieae</taxon>
        <taxon>Medicago</taxon>
    </lineage>
</organism>
<dbReference type="Gramene" id="rna32430">
    <property type="protein sequence ID" value="RHN56958.1"/>
    <property type="gene ID" value="gene32430"/>
</dbReference>
<keyword evidence="3" id="KW-0805">Transcription regulation</keyword>
<gene>
    <name evidence="12" type="primary">11436928</name>
    <name evidence="10" type="ordered locus">MTR_5g079670</name>
    <name evidence="11" type="ORF">MtrunA17_Chr5g0435101</name>
</gene>
<keyword evidence="2" id="KW-0677">Repeat</keyword>
<dbReference type="Pfam" id="PF00249">
    <property type="entry name" value="Myb_DNA-binding"/>
    <property type="match status" value="2"/>
</dbReference>
<evidence type="ECO:0000256" key="4">
    <source>
        <dbReference type="ARBA" id="ARBA00023125"/>
    </source>
</evidence>
<accession>G7KBP3</accession>
<evidence type="ECO:0000256" key="3">
    <source>
        <dbReference type="ARBA" id="ARBA00023015"/>
    </source>
</evidence>
<evidence type="ECO:0000259" key="8">
    <source>
        <dbReference type="PROSITE" id="PS50090"/>
    </source>
</evidence>
<evidence type="ECO:0000256" key="7">
    <source>
        <dbReference type="ARBA" id="ARBA00062314"/>
    </source>
</evidence>
<keyword evidence="4" id="KW-0238">DNA-binding</keyword>
<dbReference type="PANTHER" id="PTHR47994">
    <property type="entry name" value="F14D16.11-RELATED"/>
    <property type="match status" value="1"/>
</dbReference>
<keyword evidence="5" id="KW-0804">Transcription</keyword>
<reference evidence="12" key="3">
    <citation type="submission" date="2015-04" db="UniProtKB">
        <authorList>
            <consortium name="EnsemblPlants"/>
        </authorList>
    </citation>
    <scope>IDENTIFICATION</scope>
    <source>
        <strain evidence="12">cv. Jemalong A17</strain>
    </source>
</reference>
<dbReference type="EMBL" id="CM001221">
    <property type="protein sequence ID" value="AES99346.1"/>
    <property type="molecule type" value="Genomic_DNA"/>
</dbReference>
<evidence type="ECO:0000256" key="6">
    <source>
        <dbReference type="ARBA" id="ARBA00023242"/>
    </source>
</evidence>
<dbReference type="FunFam" id="1.10.10.60:FF:000394">
    <property type="entry name" value="MYB transcription factor"/>
    <property type="match status" value="1"/>
</dbReference>
<evidence type="ECO:0000313" key="12">
    <source>
        <dbReference type="EnsemblPlants" id="AES99346"/>
    </source>
</evidence>
<dbReference type="eggNOG" id="KOG0048">
    <property type="taxonomic scope" value="Eukaryota"/>
</dbReference>
<dbReference type="CDD" id="cd00167">
    <property type="entry name" value="SANT"/>
    <property type="match status" value="2"/>
</dbReference>
<dbReference type="KEGG" id="mtr:11436928"/>
<keyword evidence="13" id="KW-1185">Reference proteome</keyword>
<reference evidence="11" key="4">
    <citation type="journal article" date="2018" name="Nat. Plants">
        <title>Whole-genome landscape of Medicago truncatula symbiotic genes.</title>
        <authorList>
            <person name="Pecrix Y."/>
            <person name="Gamas P."/>
            <person name="Carrere S."/>
        </authorList>
    </citation>
    <scope>NUCLEOTIDE SEQUENCE</scope>
    <source>
        <tissue evidence="11">Leaves</tissue>
    </source>
</reference>
<evidence type="ECO:0000256" key="2">
    <source>
        <dbReference type="ARBA" id="ARBA00022737"/>
    </source>
</evidence>
<dbReference type="PROSITE" id="PS50090">
    <property type="entry name" value="MYB_LIKE"/>
    <property type="match status" value="2"/>
</dbReference>
<dbReference type="SMART" id="SM00717">
    <property type="entry name" value="SANT"/>
    <property type="match status" value="2"/>
</dbReference>
<dbReference type="OMA" id="NNHKPHQ"/>
<dbReference type="GO" id="GO:0000987">
    <property type="term" value="F:cis-regulatory region sequence-specific DNA binding"/>
    <property type="evidence" value="ECO:0000318"/>
    <property type="project" value="GO_Central"/>
</dbReference>
<feature type="domain" description="Myb-like" evidence="8">
    <location>
        <begin position="8"/>
        <end position="60"/>
    </location>
</feature>
<dbReference type="PROSITE" id="PS51294">
    <property type="entry name" value="HTH_MYB"/>
    <property type="match status" value="2"/>
</dbReference>
<dbReference type="InterPro" id="IPR001005">
    <property type="entry name" value="SANT/Myb"/>
</dbReference>
<dbReference type="FunFam" id="1.10.10.60:FF:000001">
    <property type="entry name" value="MYB-related transcription factor"/>
    <property type="match status" value="1"/>
</dbReference>
<evidence type="ECO:0000256" key="5">
    <source>
        <dbReference type="ARBA" id="ARBA00023163"/>
    </source>
</evidence>
<protein>
    <submittedName>
        <fullName evidence="10">Myb transcription factor</fullName>
    </submittedName>
    <submittedName>
        <fullName evidence="11">Putative transcription factor MYB-HB-like family</fullName>
    </submittedName>
</protein>
<sequence length="213" mass="24066">MRKPCCDKENINKGAWSKQEDQKLIDYIQVHGEGCWGSIPKAAGLHRCGKSCRLRWLNYLRPDIKRGIFAQDEEDLIIKLHALLGNRWALIAGRLPGRTDNEVKNYWNSHIRRKLIKMGIDPNNHKLHKGFPTVGTSSCVESMNKENNKLSIKSCDAPINNDVSFTKKDTTSIINSSSSLNLDLTIALPSPNRIVIPNCESPKTRDMDIDLNC</sequence>
<dbReference type="GO" id="GO:0051707">
    <property type="term" value="P:response to other organism"/>
    <property type="evidence" value="ECO:0007669"/>
    <property type="project" value="UniProtKB-ARBA"/>
</dbReference>
<dbReference type="GO" id="GO:0005634">
    <property type="term" value="C:nucleus"/>
    <property type="evidence" value="ECO:0000318"/>
    <property type="project" value="GO_Central"/>
</dbReference>
<dbReference type="PaxDb" id="3880-AES99346"/>